<organism evidence="5 6">
    <name type="scientific">Pullulanibacillus pueri</name>
    <dbReference type="NCBI Taxonomy" id="1437324"/>
    <lineage>
        <taxon>Bacteria</taxon>
        <taxon>Bacillati</taxon>
        <taxon>Bacillota</taxon>
        <taxon>Bacilli</taxon>
        <taxon>Bacillales</taxon>
        <taxon>Sporolactobacillaceae</taxon>
        <taxon>Pullulanibacillus</taxon>
    </lineage>
</organism>
<sequence>MEKKVSIVVPIYKVERYLEKCVSSLLNQTYKNIEVLLVDDGSPDRCGELAETFALKDQRVRVFHKKNGGLSDARNYGLKYVTGDYVMFVDSDDWLDEGIVEEMVTHLKRYQADIVQTAFYYAYDDYLLFDDRYHSEQDLPTLLDQKTVMLELVKNERVKNFAWGKLYRTNLLKGLPFKKGVLFEDVFWAHQVMDRVDRYLILHRPYYYYYQRKDSIVATFTPKNLDILEGLKTRLKFIEKNYEHLIDLTYMELLKASFIQYHLLLRNKHMDKKGLYRNSIRSFIEAHYPKLNKATQQDRELKRQLRLFMIHPYLNVFFLWMEKVMRNLKITKRPVKLKRVSYKEVNPYRNLREPKGKEYHSKTS</sequence>
<dbReference type="EMBL" id="BMFV01000013">
    <property type="protein sequence ID" value="GGH81658.1"/>
    <property type="molecule type" value="Genomic_DNA"/>
</dbReference>
<reference evidence="5" key="1">
    <citation type="journal article" date="2014" name="Int. J. Syst. Evol. Microbiol.">
        <title>Complete genome sequence of Corynebacterium casei LMG S-19264T (=DSM 44701T), isolated from a smear-ripened cheese.</title>
        <authorList>
            <consortium name="US DOE Joint Genome Institute (JGI-PGF)"/>
            <person name="Walter F."/>
            <person name="Albersmeier A."/>
            <person name="Kalinowski J."/>
            <person name="Ruckert C."/>
        </authorList>
    </citation>
    <scope>NUCLEOTIDE SEQUENCE</scope>
    <source>
        <strain evidence="5">CGMCC 1.12777</strain>
    </source>
</reference>
<comment type="similarity">
    <text evidence="1">Belongs to the glycosyltransferase 2 family.</text>
</comment>
<dbReference type="CDD" id="cd00761">
    <property type="entry name" value="Glyco_tranf_GTA_type"/>
    <property type="match status" value="1"/>
</dbReference>
<accession>A0A8J2ZW71</accession>
<evidence type="ECO:0000256" key="3">
    <source>
        <dbReference type="ARBA" id="ARBA00022679"/>
    </source>
</evidence>
<reference evidence="5" key="2">
    <citation type="submission" date="2020-09" db="EMBL/GenBank/DDBJ databases">
        <authorList>
            <person name="Sun Q."/>
            <person name="Zhou Y."/>
        </authorList>
    </citation>
    <scope>NUCLEOTIDE SEQUENCE</scope>
    <source>
        <strain evidence="5">CGMCC 1.12777</strain>
    </source>
</reference>
<dbReference type="InterPro" id="IPR029044">
    <property type="entry name" value="Nucleotide-diphossugar_trans"/>
</dbReference>
<keyword evidence="3 5" id="KW-0808">Transferase</keyword>
<evidence type="ECO:0000313" key="6">
    <source>
        <dbReference type="Proteomes" id="UP000656813"/>
    </source>
</evidence>
<keyword evidence="2" id="KW-0328">Glycosyltransferase</keyword>
<evidence type="ECO:0000313" key="5">
    <source>
        <dbReference type="EMBL" id="GGH81658.1"/>
    </source>
</evidence>
<evidence type="ECO:0000256" key="2">
    <source>
        <dbReference type="ARBA" id="ARBA00022676"/>
    </source>
</evidence>
<gene>
    <name evidence="5" type="primary">cps23FU</name>
    <name evidence="5" type="ORF">GCM10007096_19880</name>
</gene>
<feature type="domain" description="Glycosyltransferase 2-like" evidence="4">
    <location>
        <begin position="6"/>
        <end position="134"/>
    </location>
</feature>
<evidence type="ECO:0000259" key="4">
    <source>
        <dbReference type="Pfam" id="PF00535"/>
    </source>
</evidence>
<dbReference type="Gene3D" id="3.90.550.10">
    <property type="entry name" value="Spore Coat Polysaccharide Biosynthesis Protein SpsA, Chain A"/>
    <property type="match status" value="1"/>
</dbReference>
<dbReference type="GO" id="GO:0016757">
    <property type="term" value="F:glycosyltransferase activity"/>
    <property type="evidence" value="ECO:0007669"/>
    <property type="project" value="UniProtKB-KW"/>
</dbReference>
<dbReference type="PANTHER" id="PTHR22916">
    <property type="entry name" value="GLYCOSYLTRANSFERASE"/>
    <property type="match status" value="1"/>
</dbReference>
<dbReference type="InterPro" id="IPR001173">
    <property type="entry name" value="Glyco_trans_2-like"/>
</dbReference>
<dbReference type="RefSeq" id="WP_188497247.1">
    <property type="nucleotide sequence ID" value="NZ_BMFV01000013.1"/>
</dbReference>
<dbReference type="Pfam" id="PF00535">
    <property type="entry name" value="Glycos_transf_2"/>
    <property type="match status" value="1"/>
</dbReference>
<protein>
    <submittedName>
        <fullName evidence="5">Galactosyl transferase</fullName>
    </submittedName>
</protein>
<dbReference type="Proteomes" id="UP000656813">
    <property type="component" value="Unassembled WGS sequence"/>
</dbReference>
<name>A0A8J2ZW71_9BACL</name>
<keyword evidence="6" id="KW-1185">Reference proteome</keyword>
<dbReference type="PANTHER" id="PTHR22916:SF51">
    <property type="entry name" value="GLYCOSYLTRANSFERASE EPSH-RELATED"/>
    <property type="match status" value="1"/>
</dbReference>
<dbReference type="SUPFAM" id="SSF53448">
    <property type="entry name" value="Nucleotide-diphospho-sugar transferases"/>
    <property type="match status" value="1"/>
</dbReference>
<comment type="caution">
    <text evidence="5">The sequence shown here is derived from an EMBL/GenBank/DDBJ whole genome shotgun (WGS) entry which is preliminary data.</text>
</comment>
<dbReference type="AlphaFoldDB" id="A0A8J2ZW71"/>
<evidence type="ECO:0000256" key="1">
    <source>
        <dbReference type="ARBA" id="ARBA00006739"/>
    </source>
</evidence>
<proteinExistence type="inferred from homology"/>